<comment type="similarity">
    <text evidence="1">Belongs to the LysR transcriptional regulatory family.</text>
</comment>
<gene>
    <name evidence="6" type="ORF">IAA08_10890</name>
</gene>
<accession>A0A9D2D4H4</accession>
<dbReference type="Pfam" id="PF03466">
    <property type="entry name" value="LysR_substrate"/>
    <property type="match status" value="1"/>
</dbReference>
<dbReference type="FunFam" id="1.10.10.10:FF:000001">
    <property type="entry name" value="LysR family transcriptional regulator"/>
    <property type="match status" value="1"/>
</dbReference>
<dbReference type="GO" id="GO:0003677">
    <property type="term" value="F:DNA binding"/>
    <property type="evidence" value="ECO:0007669"/>
    <property type="project" value="UniProtKB-KW"/>
</dbReference>
<evidence type="ECO:0000256" key="3">
    <source>
        <dbReference type="ARBA" id="ARBA00023125"/>
    </source>
</evidence>
<evidence type="ECO:0000313" key="7">
    <source>
        <dbReference type="Proteomes" id="UP000824024"/>
    </source>
</evidence>
<dbReference type="AlphaFoldDB" id="A0A9D2D4H4"/>
<evidence type="ECO:0000256" key="2">
    <source>
        <dbReference type="ARBA" id="ARBA00023015"/>
    </source>
</evidence>
<dbReference type="GO" id="GO:0003700">
    <property type="term" value="F:DNA-binding transcription factor activity"/>
    <property type="evidence" value="ECO:0007669"/>
    <property type="project" value="InterPro"/>
</dbReference>
<dbReference type="SUPFAM" id="SSF53850">
    <property type="entry name" value="Periplasmic binding protein-like II"/>
    <property type="match status" value="1"/>
</dbReference>
<evidence type="ECO:0000313" key="6">
    <source>
        <dbReference type="EMBL" id="HIZ08423.1"/>
    </source>
</evidence>
<dbReference type="InterPro" id="IPR036388">
    <property type="entry name" value="WH-like_DNA-bd_sf"/>
</dbReference>
<dbReference type="GO" id="GO:0032993">
    <property type="term" value="C:protein-DNA complex"/>
    <property type="evidence" value="ECO:0007669"/>
    <property type="project" value="TreeGrafter"/>
</dbReference>
<dbReference type="Pfam" id="PF00126">
    <property type="entry name" value="HTH_1"/>
    <property type="match status" value="1"/>
</dbReference>
<evidence type="ECO:0000256" key="4">
    <source>
        <dbReference type="ARBA" id="ARBA00023163"/>
    </source>
</evidence>
<sequence>MHNVDIRNISLGQIHYFIKVAEYGNITKAAAFFNLTQPTLSKKIMSMEEQLDLQLFIRGKKAIRLTPAGRYLYEQWKDSVGRLEENVQHAHILQQGYTKQIVLACMDSFRPDLFMLPLVDRFRESYPDVLIRIESDSAQDIRKMLIHGEADVIFSVLYDFKEKEMENIAWTRLGKCTHAACMKKENPLSQKECLQIGDLKQSDFLCISPMQLPEYIQEVQRVCRKGGFLPNITNYVSSANSLTLNLMTDNDVFLCDRYYADMKEEEHCLIPISDTESGFIMAWRKDSGYAYCDIFVQFALEYMKENGLDWS</sequence>
<protein>
    <submittedName>
        <fullName evidence="6">LysR family transcriptional regulator</fullName>
    </submittedName>
</protein>
<feature type="domain" description="HTH lysR-type" evidence="5">
    <location>
        <begin position="9"/>
        <end position="66"/>
    </location>
</feature>
<dbReference type="SUPFAM" id="SSF46785">
    <property type="entry name" value="Winged helix' DNA-binding domain"/>
    <property type="match status" value="1"/>
</dbReference>
<name>A0A9D2D4H4_9FIRM</name>
<dbReference type="PANTHER" id="PTHR30346:SF28">
    <property type="entry name" value="HTH-TYPE TRANSCRIPTIONAL REGULATOR CYNR"/>
    <property type="match status" value="1"/>
</dbReference>
<dbReference type="Gene3D" id="3.40.190.10">
    <property type="entry name" value="Periplasmic binding protein-like II"/>
    <property type="match status" value="2"/>
</dbReference>
<proteinExistence type="inferred from homology"/>
<evidence type="ECO:0000256" key="1">
    <source>
        <dbReference type="ARBA" id="ARBA00009437"/>
    </source>
</evidence>
<dbReference type="InterPro" id="IPR005119">
    <property type="entry name" value="LysR_subst-bd"/>
</dbReference>
<keyword evidence="3" id="KW-0238">DNA-binding</keyword>
<dbReference type="InterPro" id="IPR036390">
    <property type="entry name" value="WH_DNA-bd_sf"/>
</dbReference>
<reference evidence="6" key="2">
    <citation type="submission" date="2021-04" db="EMBL/GenBank/DDBJ databases">
        <authorList>
            <person name="Gilroy R."/>
        </authorList>
    </citation>
    <scope>NUCLEOTIDE SEQUENCE</scope>
    <source>
        <strain evidence="6">CHK192-9172</strain>
    </source>
</reference>
<dbReference type="InterPro" id="IPR000847">
    <property type="entry name" value="LysR_HTH_N"/>
</dbReference>
<dbReference type="Gene3D" id="1.10.10.10">
    <property type="entry name" value="Winged helix-like DNA-binding domain superfamily/Winged helix DNA-binding domain"/>
    <property type="match status" value="1"/>
</dbReference>
<comment type="caution">
    <text evidence="6">The sequence shown here is derived from an EMBL/GenBank/DDBJ whole genome shotgun (WGS) entry which is preliminary data.</text>
</comment>
<dbReference type="PRINTS" id="PR00039">
    <property type="entry name" value="HTHLYSR"/>
</dbReference>
<keyword evidence="4" id="KW-0804">Transcription</keyword>
<organism evidence="6 7">
    <name type="scientific">Candidatus Eubacterium avistercoris</name>
    <dbReference type="NCBI Taxonomy" id="2838567"/>
    <lineage>
        <taxon>Bacteria</taxon>
        <taxon>Bacillati</taxon>
        <taxon>Bacillota</taxon>
        <taxon>Clostridia</taxon>
        <taxon>Eubacteriales</taxon>
        <taxon>Eubacteriaceae</taxon>
        <taxon>Eubacterium</taxon>
    </lineage>
</organism>
<reference evidence="6" key="1">
    <citation type="journal article" date="2021" name="PeerJ">
        <title>Extensive microbial diversity within the chicken gut microbiome revealed by metagenomics and culture.</title>
        <authorList>
            <person name="Gilroy R."/>
            <person name="Ravi A."/>
            <person name="Getino M."/>
            <person name="Pursley I."/>
            <person name="Horton D.L."/>
            <person name="Alikhan N.F."/>
            <person name="Baker D."/>
            <person name="Gharbi K."/>
            <person name="Hall N."/>
            <person name="Watson M."/>
            <person name="Adriaenssens E.M."/>
            <person name="Foster-Nyarko E."/>
            <person name="Jarju S."/>
            <person name="Secka A."/>
            <person name="Antonio M."/>
            <person name="Oren A."/>
            <person name="Chaudhuri R.R."/>
            <person name="La Ragione R."/>
            <person name="Hildebrand F."/>
            <person name="Pallen M.J."/>
        </authorList>
    </citation>
    <scope>NUCLEOTIDE SEQUENCE</scope>
    <source>
        <strain evidence="6">CHK192-9172</strain>
    </source>
</reference>
<evidence type="ECO:0000259" key="5">
    <source>
        <dbReference type="PROSITE" id="PS50931"/>
    </source>
</evidence>
<keyword evidence="2" id="KW-0805">Transcription regulation</keyword>
<dbReference type="EMBL" id="DXCH01000291">
    <property type="protein sequence ID" value="HIZ08423.1"/>
    <property type="molecule type" value="Genomic_DNA"/>
</dbReference>
<dbReference type="PROSITE" id="PS50931">
    <property type="entry name" value="HTH_LYSR"/>
    <property type="match status" value="1"/>
</dbReference>
<dbReference type="PANTHER" id="PTHR30346">
    <property type="entry name" value="TRANSCRIPTIONAL DUAL REGULATOR HCAR-RELATED"/>
    <property type="match status" value="1"/>
</dbReference>
<dbReference type="Proteomes" id="UP000824024">
    <property type="component" value="Unassembled WGS sequence"/>
</dbReference>